<evidence type="ECO:0000256" key="8">
    <source>
        <dbReference type="ARBA" id="ARBA00048679"/>
    </source>
</evidence>
<evidence type="ECO:0000256" key="2">
    <source>
        <dbReference type="ARBA" id="ARBA00022527"/>
    </source>
</evidence>
<evidence type="ECO:0000256" key="6">
    <source>
        <dbReference type="ARBA" id="ARBA00022840"/>
    </source>
</evidence>
<keyword evidence="3" id="KW-0808">Transferase</keyword>
<dbReference type="InterPro" id="IPR018934">
    <property type="entry name" value="RIO_dom"/>
</dbReference>
<dbReference type="Proteomes" id="UP000245539">
    <property type="component" value="Unassembled WGS sequence"/>
</dbReference>
<accession>A0A317CHN2</accession>
<dbReference type="AlphaFoldDB" id="A0A317CHN2"/>
<name>A0A317CHN2_9GAMM</name>
<organism evidence="10 11">
    <name type="scientific">Leucothrix pacifica</name>
    <dbReference type="NCBI Taxonomy" id="1247513"/>
    <lineage>
        <taxon>Bacteria</taxon>
        <taxon>Pseudomonadati</taxon>
        <taxon>Pseudomonadota</taxon>
        <taxon>Gammaproteobacteria</taxon>
        <taxon>Thiotrichales</taxon>
        <taxon>Thiotrichaceae</taxon>
        <taxon>Leucothrix</taxon>
    </lineage>
</organism>
<feature type="domain" description="RIO-type" evidence="9">
    <location>
        <begin position="194"/>
        <end position="240"/>
    </location>
</feature>
<dbReference type="GO" id="GO:0005524">
    <property type="term" value="F:ATP binding"/>
    <property type="evidence" value="ECO:0007669"/>
    <property type="project" value="UniProtKB-KW"/>
</dbReference>
<keyword evidence="2" id="KW-0723">Serine/threonine-protein kinase</keyword>
<comment type="catalytic activity">
    <reaction evidence="8">
        <text>L-seryl-[protein] + ATP = O-phospho-L-seryl-[protein] + ADP + H(+)</text>
        <dbReference type="Rhea" id="RHEA:17989"/>
        <dbReference type="Rhea" id="RHEA-COMP:9863"/>
        <dbReference type="Rhea" id="RHEA-COMP:11604"/>
        <dbReference type="ChEBI" id="CHEBI:15378"/>
        <dbReference type="ChEBI" id="CHEBI:29999"/>
        <dbReference type="ChEBI" id="CHEBI:30616"/>
        <dbReference type="ChEBI" id="CHEBI:83421"/>
        <dbReference type="ChEBI" id="CHEBI:456216"/>
        <dbReference type="EC" id="2.7.11.1"/>
    </reaction>
</comment>
<evidence type="ECO:0000256" key="4">
    <source>
        <dbReference type="ARBA" id="ARBA00022741"/>
    </source>
</evidence>
<dbReference type="EMBL" id="QGKM01000041">
    <property type="protein sequence ID" value="PWQ95800.1"/>
    <property type="molecule type" value="Genomic_DNA"/>
</dbReference>
<keyword evidence="6" id="KW-0067">ATP-binding</keyword>
<evidence type="ECO:0000256" key="5">
    <source>
        <dbReference type="ARBA" id="ARBA00022777"/>
    </source>
</evidence>
<sequence>MEKKLYQLSKKAHVSANFFDIFNVLKVIPFKLIVRLFKFKVEKLSIPLSIENNICNDCSLICVWHGGEHFFGKDTYIYYNEKKVHIYQNLKKRKAKKSTKGVFRYEKALKESLKKVSFQIPKVIDSNTLYFESDAGYRELLFYSKKNIKRILRISLDISSAASSEVFLDKLYFKRYLGLVILHSKDGVLRSINKNIRNDLVDIINKLGKDYRIKLNLSHGDFSKWNILFKKDDIKLIDWEWVSLKTPMYDACHFLDSLGWSASEISHKLSKEFDVSDVNAALYTKLYYMEKIIRFSYISMISYNVSRNPDSNDINSIYIKYKKAC</sequence>
<keyword evidence="4" id="KW-0547">Nucleotide-binding</keyword>
<evidence type="ECO:0000313" key="10">
    <source>
        <dbReference type="EMBL" id="PWQ95800.1"/>
    </source>
</evidence>
<gene>
    <name evidence="10" type="ORF">DKW60_13945</name>
</gene>
<protein>
    <recommendedName>
        <fullName evidence="1">non-specific serine/threonine protein kinase</fullName>
        <ecNumber evidence="1">2.7.11.1</ecNumber>
    </recommendedName>
</protein>
<dbReference type="Pfam" id="PF01163">
    <property type="entry name" value="RIO1"/>
    <property type="match status" value="1"/>
</dbReference>
<evidence type="ECO:0000256" key="3">
    <source>
        <dbReference type="ARBA" id="ARBA00022679"/>
    </source>
</evidence>
<evidence type="ECO:0000313" key="11">
    <source>
        <dbReference type="Proteomes" id="UP000245539"/>
    </source>
</evidence>
<evidence type="ECO:0000256" key="7">
    <source>
        <dbReference type="ARBA" id="ARBA00047899"/>
    </source>
</evidence>
<dbReference type="OrthoDB" id="179763at2"/>
<evidence type="ECO:0000256" key="1">
    <source>
        <dbReference type="ARBA" id="ARBA00012513"/>
    </source>
</evidence>
<dbReference type="EC" id="2.7.11.1" evidence="1"/>
<evidence type="ECO:0000259" key="9">
    <source>
        <dbReference type="Pfam" id="PF01163"/>
    </source>
</evidence>
<comment type="caution">
    <text evidence="10">The sequence shown here is derived from an EMBL/GenBank/DDBJ whole genome shotgun (WGS) entry which is preliminary data.</text>
</comment>
<dbReference type="SUPFAM" id="SSF56112">
    <property type="entry name" value="Protein kinase-like (PK-like)"/>
    <property type="match status" value="1"/>
</dbReference>
<dbReference type="Gene3D" id="3.90.1200.10">
    <property type="match status" value="1"/>
</dbReference>
<proteinExistence type="predicted"/>
<keyword evidence="11" id="KW-1185">Reference proteome</keyword>
<reference evidence="10 11" key="1">
    <citation type="submission" date="2018-05" db="EMBL/GenBank/DDBJ databases">
        <title>Leucothrix arctica sp. nov., isolated from Arctic seawater.</title>
        <authorList>
            <person name="Choi A."/>
            <person name="Baek K."/>
        </authorList>
    </citation>
    <scope>NUCLEOTIDE SEQUENCE [LARGE SCALE GENOMIC DNA]</scope>
    <source>
        <strain evidence="10 11">JCM 18388</strain>
    </source>
</reference>
<dbReference type="RefSeq" id="WP_109838272.1">
    <property type="nucleotide sequence ID" value="NZ_QGKM01000041.1"/>
</dbReference>
<dbReference type="InterPro" id="IPR011009">
    <property type="entry name" value="Kinase-like_dom_sf"/>
</dbReference>
<dbReference type="GO" id="GO:0004674">
    <property type="term" value="F:protein serine/threonine kinase activity"/>
    <property type="evidence" value="ECO:0007669"/>
    <property type="project" value="UniProtKB-KW"/>
</dbReference>
<keyword evidence="5" id="KW-0418">Kinase</keyword>
<comment type="catalytic activity">
    <reaction evidence="7">
        <text>L-threonyl-[protein] + ATP = O-phospho-L-threonyl-[protein] + ADP + H(+)</text>
        <dbReference type="Rhea" id="RHEA:46608"/>
        <dbReference type="Rhea" id="RHEA-COMP:11060"/>
        <dbReference type="Rhea" id="RHEA-COMP:11605"/>
        <dbReference type="ChEBI" id="CHEBI:15378"/>
        <dbReference type="ChEBI" id="CHEBI:30013"/>
        <dbReference type="ChEBI" id="CHEBI:30616"/>
        <dbReference type="ChEBI" id="CHEBI:61977"/>
        <dbReference type="ChEBI" id="CHEBI:456216"/>
        <dbReference type="EC" id="2.7.11.1"/>
    </reaction>
</comment>